<dbReference type="RefSeq" id="WP_166666802.1">
    <property type="nucleotide sequence ID" value="NZ_SOCN01000004.1"/>
</dbReference>
<evidence type="ECO:0000313" key="3">
    <source>
        <dbReference type="Proteomes" id="UP000295757"/>
    </source>
</evidence>
<dbReference type="EMBL" id="SOCN01000004">
    <property type="protein sequence ID" value="TDV23041.1"/>
    <property type="molecule type" value="Genomic_DNA"/>
</dbReference>
<evidence type="ECO:0000259" key="1">
    <source>
        <dbReference type="Pfam" id="PF01592"/>
    </source>
</evidence>
<comment type="caution">
    <text evidence="2">The sequence shown here is derived from an EMBL/GenBank/DDBJ whole genome shotgun (WGS) entry which is preliminary data.</text>
</comment>
<name>A0A4R7UBX4_9BACT</name>
<keyword evidence="3" id="KW-1185">Reference proteome</keyword>
<dbReference type="InterPro" id="IPR002871">
    <property type="entry name" value="NIF_FeS_clus_asmbl_NifU_N"/>
</dbReference>
<dbReference type="GO" id="GO:0016226">
    <property type="term" value="P:iron-sulfur cluster assembly"/>
    <property type="evidence" value="ECO:0007669"/>
    <property type="project" value="InterPro"/>
</dbReference>
<accession>A0A4R7UBX4</accession>
<evidence type="ECO:0000313" key="2">
    <source>
        <dbReference type="EMBL" id="TDV23041.1"/>
    </source>
</evidence>
<feature type="domain" description="NIF system FeS cluster assembly NifU N-terminal" evidence="1">
    <location>
        <begin position="9"/>
        <end position="85"/>
    </location>
</feature>
<proteinExistence type="predicted"/>
<dbReference type="Proteomes" id="UP000295757">
    <property type="component" value="Unassembled WGS sequence"/>
</dbReference>
<reference evidence="2 3" key="1">
    <citation type="submission" date="2019-03" db="EMBL/GenBank/DDBJ databases">
        <title>Genomic Encyclopedia of Archaeal and Bacterial Type Strains, Phase II (KMG-II): from individual species to whole genera.</title>
        <authorList>
            <person name="Goeker M."/>
        </authorList>
    </citation>
    <scope>NUCLEOTIDE SEQUENCE [LARGE SCALE GENOMIC DNA]</scope>
    <source>
        <strain evidence="2 3">ATCC 35214</strain>
    </source>
</reference>
<protein>
    <submittedName>
        <fullName evidence="2">Nitrogen fixation NifU-like protein</fullName>
    </submittedName>
</protein>
<dbReference type="CDD" id="cd06664">
    <property type="entry name" value="IscU_like"/>
    <property type="match status" value="1"/>
</dbReference>
<gene>
    <name evidence="2" type="ORF">BCF59_0664</name>
</gene>
<dbReference type="AlphaFoldDB" id="A0A4R7UBX4"/>
<dbReference type="GO" id="GO:0051536">
    <property type="term" value="F:iron-sulfur cluster binding"/>
    <property type="evidence" value="ECO:0007669"/>
    <property type="project" value="InterPro"/>
</dbReference>
<sequence length="137" mass="15755">MDFNPNQARESIMSHYMHPQNKDSNLNEYQTFFSTSCSDTLKIQLTWEGEVLNDAKFDGNGCAPFVAATDMFLNLVKNKTKTEIKELATLFSNFVKGQQLNESELQKIKNLWVFYNIKSQPNRISCSLLITQVFDDV</sequence>
<dbReference type="Gene3D" id="3.90.1010.10">
    <property type="match status" value="1"/>
</dbReference>
<dbReference type="GO" id="GO:0005506">
    <property type="term" value="F:iron ion binding"/>
    <property type="evidence" value="ECO:0007669"/>
    <property type="project" value="InterPro"/>
</dbReference>
<dbReference type="Pfam" id="PF01592">
    <property type="entry name" value="NifU_N"/>
    <property type="match status" value="1"/>
</dbReference>
<dbReference type="SUPFAM" id="SSF82649">
    <property type="entry name" value="SufE/NifU"/>
    <property type="match status" value="1"/>
</dbReference>
<organism evidence="2 3">
    <name type="scientific">Mycoplasmopsis mustelae</name>
    <dbReference type="NCBI Taxonomy" id="171289"/>
    <lineage>
        <taxon>Bacteria</taxon>
        <taxon>Bacillati</taxon>
        <taxon>Mycoplasmatota</taxon>
        <taxon>Mycoplasmoidales</taxon>
        <taxon>Metamycoplasmataceae</taxon>
        <taxon>Mycoplasmopsis</taxon>
    </lineage>
</organism>